<dbReference type="RefSeq" id="WP_088391970.1">
    <property type="nucleotide sequence ID" value="NZ_MTCZ01000041.1"/>
</dbReference>
<proteinExistence type="predicted"/>
<sequence length="203" mass="23217">MSNVINLVGLYKTYFNATPFSVNKDGVKEKSEEVNYTGLKQNNYAKDFIHYTKNQIALNKVGLYGRSIWFPVTFWKSTDAVLEIDACTINVQLSKNIVKTAVSERKGTVKEHFSIEDYKFTIKGFLIGKDRKFPEAEILALKDLFETQEPVSLHGGYPELFLDKSCQIVINTLDFPEVQGKAHWIRPFSLTCESDFIDDLILE</sequence>
<dbReference type="Proteomes" id="UP000197768">
    <property type="component" value="Unassembled WGS sequence"/>
</dbReference>
<accession>A0A2D0AIK6</accession>
<gene>
    <name evidence="2" type="ORF">BWK59_05865</name>
</gene>
<evidence type="ECO:0000313" key="3">
    <source>
        <dbReference type="Proteomes" id="UP000197768"/>
    </source>
</evidence>
<comment type="caution">
    <text evidence="2">The sequence shown here is derived from an EMBL/GenBank/DDBJ whole genome shotgun (WGS) entry which is preliminary data.</text>
</comment>
<feature type="domain" description="DUF6046" evidence="1">
    <location>
        <begin position="87"/>
        <end position="202"/>
    </location>
</feature>
<name>A0A2D0AIK6_9FLAO</name>
<protein>
    <recommendedName>
        <fullName evidence="1">DUF6046 domain-containing protein</fullName>
    </recommendedName>
</protein>
<dbReference type="AlphaFoldDB" id="A0A2D0AIK6"/>
<evidence type="ECO:0000259" key="1">
    <source>
        <dbReference type="Pfam" id="PF19512"/>
    </source>
</evidence>
<organism evidence="2 3">
    <name type="scientific">Flavobacterium davisii</name>
    <dbReference type="NCBI Taxonomy" id="2906077"/>
    <lineage>
        <taxon>Bacteria</taxon>
        <taxon>Pseudomonadati</taxon>
        <taxon>Bacteroidota</taxon>
        <taxon>Flavobacteriia</taxon>
        <taxon>Flavobacteriales</taxon>
        <taxon>Flavobacteriaceae</taxon>
        <taxon>Flavobacterium</taxon>
    </lineage>
</organism>
<dbReference type="InterPro" id="IPR046109">
    <property type="entry name" value="DUF6046"/>
</dbReference>
<evidence type="ECO:0000313" key="2">
    <source>
        <dbReference type="EMBL" id="OWP84349.1"/>
    </source>
</evidence>
<dbReference type="Pfam" id="PF19512">
    <property type="entry name" value="DUF6046"/>
    <property type="match status" value="1"/>
</dbReference>
<reference evidence="2 3" key="1">
    <citation type="journal article" date="2017" name="Infect. Genet. Evol.">
        <title>Comparative genome analysis of fish pathogen Flavobacterium columnare reveals extensive sequence diversity within the species.</title>
        <authorList>
            <person name="Kayansamruaj P."/>
            <person name="Dong H.T."/>
            <person name="Hirono I."/>
            <person name="Kondo H."/>
            <person name="Senapin S."/>
            <person name="Rodkhum C."/>
        </authorList>
    </citation>
    <scope>NUCLEOTIDE SEQUENCE [LARGE SCALE GENOMIC DNA]</scope>
    <source>
        <strain evidence="2 3">1215</strain>
    </source>
</reference>
<dbReference type="EMBL" id="MTCZ01000041">
    <property type="protein sequence ID" value="OWP84349.1"/>
    <property type="molecule type" value="Genomic_DNA"/>
</dbReference>